<reference evidence="2 3" key="1">
    <citation type="journal article" date="2006" name="Science">
        <title>Phytophthora genome sequences uncover evolutionary origins and mechanisms of pathogenesis.</title>
        <authorList>
            <person name="Tyler B.M."/>
            <person name="Tripathy S."/>
            <person name="Zhang X."/>
            <person name="Dehal P."/>
            <person name="Jiang R.H."/>
            <person name="Aerts A."/>
            <person name="Arredondo F.D."/>
            <person name="Baxter L."/>
            <person name="Bensasson D."/>
            <person name="Beynon J.L."/>
            <person name="Chapman J."/>
            <person name="Damasceno C.M."/>
            <person name="Dorrance A.E."/>
            <person name="Dou D."/>
            <person name="Dickerman A.W."/>
            <person name="Dubchak I.L."/>
            <person name="Garbelotto M."/>
            <person name="Gijzen M."/>
            <person name="Gordon S.G."/>
            <person name="Govers F."/>
            <person name="Grunwald N.J."/>
            <person name="Huang W."/>
            <person name="Ivors K.L."/>
            <person name="Jones R.W."/>
            <person name="Kamoun S."/>
            <person name="Krampis K."/>
            <person name="Lamour K.H."/>
            <person name="Lee M.K."/>
            <person name="McDonald W.H."/>
            <person name="Medina M."/>
            <person name="Meijer H.J."/>
            <person name="Nordberg E.K."/>
            <person name="Maclean D.J."/>
            <person name="Ospina-Giraldo M.D."/>
            <person name="Morris P.F."/>
            <person name="Phuntumart V."/>
            <person name="Putnam N.H."/>
            <person name="Rash S."/>
            <person name="Rose J.K."/>
            <person name="Sakihama Y."/>
            <person name="Salamov A.A."/>
            <person name="Savidor A."/>
            <person name="Scheuring C.F."/>
            <person name="Smith B.M."/>
            <person name="Sobral B.W."/>
            <person name="Terry A."/>
            <person name="Torto-Alalibo T.A."/>
            <person name="Win J."/>
            <person name="Xu Z."/>
            <person name="Zhang H."/>
            <person name="Grigoriev I.V."/>
            <person name="Rokhsar D.S."/>
            <person name="Boore J.L."/>
        </authorList>
    </citation>
    <scope>NUCLEOTIDE SEQUENCE [LARGE SCALE GENOMIC DNA]</scope>
    <source>
        <strain evidence="2 3">P6497</strain>
    </source>
</reference>
<dbReference type="InParanoid" id="G5A863"/>
<feature type="region of interest" description="Disordered" evidence="1">
    <location>
        <begin position="281"/>
        <end position="316"/>
    </location>
</feature>
<name>G5A863_PHYSP</name>
<feature type="compositionally biased region" description="Polar residues" evidence="1">
    <location>
        <begin position="1"/>
        <end position="10"/>
    </location>
</feature>
<accession>G5A863</accession>
<sequence>MSSLTPVQAQDTSVTEENVTENDVEAYAKRKLLKLNIGGDFAARGELSSKMLTIYPSANAIAPPVTARTASNEAVSSAAINPSSLSEAPATRLEAAVHASKTVPTDADAFESDLDDGSEKSDNEFVLPDADSSEQDFGEHIAPSAGGTCLADGRDGSSAISVNPLKMGWARRPKRGEMYGTKYVALYEKEIEAMFQQGEKDQSQNMGPARMLEALILANPHRSSNSSGDTERSDPQQHLGQKKKKMVPTYANFLAGLVKDDPRIMPRHALAMLYYQFPDARGKADEKRVRDKVSDLQRKPKIRRSRVSSPTSTPSS</sequence>
<dbReference type="AlphaFoldDB" id="G5A863"/>
<dbReference type="STRING" id="1094619.G5A863"/>
<dbReference type="KEGG" id="psoj:PHYSODRAFT_306165"/>
<dbReference type="EMBL" id="JH159161">
    <property type="protein sequence ID" value="EGZ08089.1"/>
    <property type="molecule type" value="Genomic_DNA"/>
</dbReference>
<feature type="compositionally biased region" description="Basic and acidic residues" evidence="1">
    <location>
        <begin position="281"/>
        <end position="298"/>
    </location>
</feature>
<dbReference type="Proteomes" id="UP000002640">
    <property type="component" value="Unassembled WGS sequence"/>
</dbReference>
<feature type="region of interest" description="Disordered" evidence="1">
    <location>
        <begin position="96"/>
        <end position="125"/>
    </location>
</feature>
<proteinExistence type="predicted"/>
<feature type="region of interest" description="Disordered" evidence="1">
    <location>
        <begin position="1"/>
        <end position="22"/>
    </location>
</feature>
<evidence type="ECO:0000313" key="2">
    <source>
        <dbReference type="EMBL" id="EGZ08089.1"/>
    </source>
</evidence>
<dbReference type="RefSeq" id="XP_009536261.1">
    <property type="nucleotide sequence ID" value="XM_009537966.1"/>
</dbReference>
<gene>
    <name evidence="2" type="ORF">PHYSODRAFT_306165</name>
</gene>
<protein>
    <submittedName>
        <fullName evidence="2">Uncharacterized protein</fullName>
    </submittedName>
</protein>
<dbReference type="GeneID" id="20642653"/>
<evidence type="ECO:0000313" key="3">
    <source>
        <dbReference type="Proteomes" id="UP000002640"/>
    </source>
</evidence>
<feature type="compositionally biased region" description="Low complexity" evidence="1">
    <location>
        <begin position="307"/>
        <end position="316"/>
    </location>
</feature>
<keyword evidence="3" id="KW-1185">Reference proteome</keyword>
<organism evidence="2 3">
    <name type="scientific">Phytophthora sojae (strain P6497)</name>
    <name type="common">Soybean stem and root rot agent</name>
    <name type="synonym">Phytophthora megasperma f. sp. glycines</name>
    <dbReference type="NCBI Taxonomy" id="1094619"/>
    <lineage>
        <taxon>Eukaryota</taxon>
        <taxon>Sar</taxon>
        <taxon>Stramenopiles</taxon>
        <taxon>Oomycota</taxon>
        <taxon>Peronosporomycetes</taxon>
        <taxon>Peronosporales</taxon>
        <taxon>Peronosporaceae</taxon>
        <taxon>Phytophthora</taxon>
    </lineage>
</organism>
<feature type="region of interest" description="Disordered" evidence="1">
    <location>
        <begin position="221"/>
        <end position="245"/>
    </location>
</feature>
<evidence type="ECO:0000256" key="1">
    <source>
        <dbReference type="SAM" id="MobiDB-lite"/>
    </source>
</evidence>